<dbReference type="GO" id="GO:0005789">
    <property type="term" value="C:endoplasmic reticulum membrane"/>
    <property type="evidence" value="ECO:0000318"/>
    <property type="project" value="GO_Central"/>
</dbReference>
<comment type="pathway">
    <text evidence="3">Protein modification; protein ubiquitination.</text>
</comment>
<evidence type="ECO:0000259" key="17">
    <source>
        <dbReference type="PROSITE" id="PS51292"/>
    </source>
</evidence>
<dbReference type="PANTHER" id="PTHR13145">
    <property type="entry name" value="SSM4 PROTEIN"/>
    <property type="match status" value="1"/>
</dbReference>
<feature type="transmembrane region" description="Helical" evidence="15">
    <location>
        <begin position="192"/>
        <end position="218"/>
    </location>
</feature>
<feature type="transmembrane region" description="Helical" evidence="15">
    <location>
        <begin position="1042"/>
        <end position="1058"/>
    </location>
</feature>
<evidence type="ECO:0000256" key="6">
    <source>
        <dbReference type="ARBA" id="ARBA00022692"/>
    </source>
</evidence>
<proteinExistence type="predicted"/>
<comment type="subcellular location">
    <subcellularLocation>
        <location evidence="2">Membrane</location>
        <topology evidence="2">Multi-pass membrane protein</topology>
    </subcellularLocation>
</comment>
<feature type="compositionally biased region" description="Basic and acidic residues" evidence="14">
    <location>
        <begin position="10"/>
        <end position="50"/>
    </location>
</feature>
<feature type="transmembrane region" description="Helical" evidence="15">
    <location>
        <begin position="483"/>
        <end position="505"/>
    </location>
</feature>
<dbReference type="EMBL" id="ABEU02000015">
    <property type="protein sequence ID" value="PNR39205.1"/>
    <property type="molecule type" value="Genomic_DNA"/>
</dbReference>
<dbReference type="PaxDb" id="3218-PP1S189_9V6.1"/>
<evidence type="ECO:0000256" key="7">
    <source>
        <dbReference type="ARBA" id="ARBA00022723"/>
    </source>
</evidence>
<keyword evidence="5" id="KW-0808">Transferase</keyword>
<dbReference type="PANTHER" id="PTHR13145:SF0">
    <property type="entry name" value="E3 UBIQUITIN-PROTEIN LIGASE MARCHF6"/>
    <property type="match status" value="1"/>
</dbReference>
<dbReference type="PROSITE" id="PS51292">
    <property type="entry name" value="ZF_RING_CH"/>
    <property type="match status" value="1"/>
</dbReference>
<dbReference type="Proteomes" id="UP000006727">
    <property type="component" value="Chromosome 15"/>
</dbReference>
<dbReference type="AlphaFoldDB" id="A0A2K1JCE8"/>
<feature type="compositionally biased region" description="Basic and acidic residues" evidence="14">
    <location>
        <begin position="754"/>
        <end position="779"/>
    </location>
</feature>
<dbReference type="GO" id="GO:0036503">
    <property type="term" value="P:ERAD pathway"/>
    <property type="evidence" value="ECO:0000318"/>
    <property type="project" value="GO_Central"/>
</dbReference>
<dbReference type="FunCoup" id="A0A2K1JCE8">
    <property type="interactions" value="4777"/>
</dbReference>
<keyword evidence="12 15" id="KW-0472">Membrane</keyword>
<dbReference type="PROSITE" id="PS50089">
    <property type="entry name" value="ZF_RING_2"/>
    <property type="match status" value="1"/>
</dbReference>
<reference evidence="18 20" key="1">
    <citation type="journal article" date="2008" name="Science">
        <title>The Physcomitrella genome reveals evolutionary insights into the conquest of land by plants.</title>
        <authorList>
            <person name="Rensing S."/>
            <person name="Lang D."/>
            <person name="Zimmer A."/>
            <person name="Terry A."/>
            <person name="Salamov A."/>
            <person name="Shapiro H."/>
            <person name="Nishiyama T."/>
            <person name="Perroud P.-F."/>
            <person name="Lindquist E."/>
            <person name="Kamisugi Y."/>
            <person name="Tanahashi T."/>
            <person name="Sakakibara K."/>
            <person name="Fujita T."/>
            <person name="Oishi K."/>
            <person name="Shin-I T."/>
            <person name="Kuroki Y."/>
            <person name="Toyoda A."/>
            <person name="Suzuki Y."/>
            <person name="Hashimoto A."/>
            <person name="Yamaguchi K."/>
            <person name="Sugano A."/>
            <person name="Kohara Y."/>
            <person name="Fujiyama A."/>
            <person name="Anterola A."/>
            <person name="Aoki S."/>
            <person name="Ashton N."/>
            <person name="Barbazuk W.B."/>
            <person name="Barker E."/>
            <person name="Bennetzen J."/>
            <person name="Bezanilla M."/>
            <person name="Blankenship R."/>
            <person name="Cho S.H."/>
            <person name="Dutcher S."/>
            <person name="Estelle M."/>
            <person name="Fawcett J.A."/>
            <person name="Gundlach H."/>
            <person name="Hanada K."/>
            <person name="Heyl A."/>
            <person name="Hicks K.A."/>
            <person name="Hugh J."/>
            <person name="Lohr M."/>
            <person name="Mayer K."/>
            <person name="Melkozernov A."/>
            <person name="Murata T."/>
            <person name="Nelson D."/>
            <person name="Pils B."/>
            <person name="Prigge M."/>
            <person name="Reiss B."/>
            <person name="Renner T."/>
            <person name="Rombauts S."/>
            <person name="Rushton P."/>
            <person name="Sanderfoot A."/>
            <person name="Schween G."/>
            <person name="Shiu S.-H."/>
            <person name="Stueber K."/>
            <person name="Theodoulou F.L."/>
            <person name="Tu H."/>
            <person name="Van de Peer Y."/>
            <person name="Verrier P.J."/>
            <person name="Waters E."/>
            <person name="Wood A."/>
            <person name="Yang L."/>
            <person name="Cove D."/>
            <person name="Cuming A."/>
            <person name="Hasebe M."/>
            <person name="Lucas S."/>
            <person name="Mishler D.B."/>
            <person name="Reski R."/>
            <person name="Grigoriev I."/>
            <person name="Quatrano R.S."/>
            <person name="Boore J.L."/>
        </authorList>
    </citation>
    <scope>NUCLEOTIDE SEQUENCE [LARGE SCALE GENOMIC DNA]</scope>
    <source>
        <strain evidence="19 20">cv. Gransden 2004</strain>
    </source>
</reference>
<dbReference type="Gramene" id="Pp3c15_7960V3.4">
    <property type="protein sequence ID" value="Pp3c15_7960V3.4"/>
    <property type="gene ID" value="Pp3c15_7960"/>
</dbReference>
<protein>
    <recommendedName>
        <fullName evidence="4">RING-type E3 ubiquitin transferase</fullName>
        <ecNumber evidence="4">2.3.2.27</ecNumber>
    </recommendedName>
</protein>
<dbReference type="EC" id="2.3.2.27" evidence="4"/>
<accession>A0A2K1JCE8</accession>
<dbReference type="GO" id="GO:0008270">
    <property type="term" value="F:zinc ion binding"/>
    <property type="evidence" value="ECO:0007669"/>
    <property type="project" value="UniProtKB-KW"/>
</dbReference>
<keyword evidence="8 13" id="KW-0863">Zinc-finger</keyword>
<evidence type="ECO:0000313" key="20">
    <source>
        <dbReference type="Proteomes" id="UP000006727"/>
    </source>
</evidence>
<dbReference type="Gramene" id="Pp3c15_7960V3.1">
    <property type="protein sequence ID" value="Pp3c15_7960V3.1"/>
    <property type="gene ID" value="Pp3c15_7960"/>
</dbReference>
<organism evidence="18">
    <name type="scientific">Physcomitrium patens</name>
    <name type="common">Spreading-leaved earth moss</name>
    <name type="synonym">Physcomitrella patens</name>
    <dbReference type="NCBI Taxonomy" id="3218"/>
    <lineage>
        <taxon>Eukaryota</taxon>
        <taxon>Viridiplantae</taxon>
        <taxon>Streptophyta</taxon>
        <taxon>Embryophyta</taxon>
        <taxon>Bryophyta</taxon>
        <taxon>Bryophytina</taxon>
        <taxon>Bryopsida</taxon>
        <taxon>Funariidae</taxon>
        <taxon>Funariales</taxon>
        <taxon>Funariaceae</taxon>
        <taxon>Physcomitrium</taxon>
    </lineage>
</organism>
<dbReference type="InterPro" id="IPR011016">
    <property type="entry name" value="Znf_RING-CH"/>
</dbReference>
<reference evidence="18 20" key="2">
    <citation type="journal article" date="2018" name="Plant J.">
        <title>The Physcomitrella patens chromosome-scale assembly reveals moss genome structure and evolution.</title>
        <authorList>
            <person name="Lang D."/>
            <person name="Ullrich K.K."/>
            <person name="Murat F."/>
            <person name="Fuchs J."/>
            <person name="Jenkins J."/>
            <person name="Haas F.B."/>
            <person name="Piednoel M."/>
            <person name="Gundlach H."/>
            <person name="Van Bel M."/>
            <person name="Meyberg R."/>
            <person name="Vives C."/>
            <person name="Morata J."/>
            <person name="Symeonidi A."/>
            <person name="Hiss M."/>
            <person name="Muchero W."/>
            <person name="Kamisugi Y."/>
            <person name="Saleh O."/>
            <person name="Blanc G."/>
            <person name="Decker E.L."/>
            <person name="van Gessel N."/>
            <person name="Grimwood J."/>
            <person name="Hayes R.D."/>
            <person name="Graham S.W."/>
            <person name="Gunter L.E."/>
            <person name="McDaniel S.F."/>
            <person name="Hoernstein S.N.W."/>
            <person name="Larsson A."/>
            <person name="Li F.W."/>
            <person name="Perroud P.F."/>
            <person name="Phillips J."/>
            <person name="Ranjan P."/>
            <person name="Rokshar D.S."/>
            <person name="Rothfels C.J."/>
            <person name="Schneider L."/>
            <person name="Shu S."/>
            <person name="Stevenson D.W."/>
            <person name="Thummler F."/>
            <person name="Tillich M."/>
            <person name="Villarreal Aguilar J.C."/>
            <person name="Widiez T."/>
            <person name="Wong G.K."/>
            <person name="Wymore A."/>
            <person name="Zhang Y."/>
            <person name="Zimmer A.D."/>
            <person name="Quatrano R.S."/>
            <person name="Mayer K.F.X."/>
            <person name="Goodstein D."/>
            <person name="Casacuberta J.M."/>
            <person name="Vandepoele K."/>
            <person name="Reski R."/>
            <person name="Cuming A.C."/>
            <person name="Tuskan G.A."/>
            <person name="Maumus F."/>
            <person name="Salse J."/>
            <person name="Schmutz J."/>
            <person name="Rensing S.A."/>
        </authorList>
    </citation>
    <scope>NUCLEOTIDE SEQUENCE [LARGE SCALE GENOMIC DNA]</scope>
    <source>
        <strain evidence="19 20">cv. Gransden 2004</strain>
    </source>
</reference>
<dbReference type="RefSeq" id="XP_024396581.1">
    <property type="nucleotide sequence ID" value="XM_024540813.2"/>
</dbReference>
<keyword evidence="6 15" id="KW-0812">Transmembrane</keyword>
<dbReference type="EnsemblPlants" id="Pp3c15_7960V3.1">
    <property type="protein sequence ID" value="Pp3c15_7960V3.1"/>
    <property type="gene ID" value="Pp3c15_7960"/>
</dbReference>
<feature type="transmembrane region" description="Helical" evidence="15">
    <location>
        <begin position="906"/>
        <end position="933"/>
    </location>
</feature>
<feature type="transmembrane region" description="Helical" evidence="15">
    <location>
        <begin position="546"/>
        <end position="565"/>
    </location>
</feature>
<dbReference type="GeneID" id="112292389"/>
<feature type="domain" description="RING-type" evidence="16">
    <location>
        <begin position="66"/>
        <end position="113"/>
    </location>
</feature>
<evidence type="ECO:0000256" key="1">
    <source>
        <dbReference type="ARBA" id="ARBA00000900"/>
    </source>
</evidence>
<dbReference type="InterPro" id="IPR056521">
    <property type="entry name" value="MARCHF6-like_C"/>
</dbReference>
<evidence type="ECO:0000256" key="12">
    <source>
        <dbReference type="ARBA" id="ARBA00023136"/>
    </source>
</evidence>
<dbReference type="SMART" id="SM00744">
    <property type="entry name" value="RINGv"/>
    <property type="match status" value="1"/>
</dbReference>
<evidence type="ECO:0000256" key="5">
    <source>
        <dbReference type="ARBA" id="ARBA00022679"/>
    </source>
</evidence>
<dbReference type="KEGG" id="ppp:112292389"/>
<feature type="domain" description="RING-CH-type" evidence="17">
    <location>
        <begin position="58"/>
        <end position="119"/>
    </location>
</feature>
<sequence>MEEIGAVEPPRTDARGLAEEREREREGEREGSESERGRGVGVREEADNRSHGQLPDGDPDDEEDVCRICRTPGDEESSLYHPCACSGSIKYVHQECLLQWLNHSNARQCEVCKHMFAFSPVYAPDAPARLPVRELFLGMTVKALKGARFFIRLLFVVCVWLLLIPFVTLWIWRFTFVRSLVEAKRLFFSRWTFSLLLTDCLHGFLLSAGIVFIFLGVTSLREYFRHLREIAGGQDGDREDEAVDRGLGGRAGRRLGQVVAGVRGFGGDGGQAIGGPHGNHEMVVVPAPAQGLAAGAGQLLRRNAENVALRLEMQAARLEAHVEQMFDAVEDADGAEDVPFDELVGMQGPVFHLLENAVTVLLSNAIFLGIVALIPFTLGRIIISVFWKILVATGSARTMTRWSEISMGVFGVNGSSAARGLDISSAALLVGEERENNGSFFKLLAEHSISSESAASVAIPVNAVKEAVVQVSAFRFSDATTVAVGYAAIFSAVVFYLGLIVLIRYSRGEPMTVGRIRGVASMAEAAPSVARQVIAGVSYMATGVKVAFLLFIELGVFPLLCGWWLDVCTLGIRDVTLTQAVSFLSSSPSMSSFLHWLVGIVYMLQISIFVSLLREVLKPGVLYFLRDPADPNYNPFRDLIDDPLHKHARRVLLSVVVYGSLIVMLVFLPVRLAISIAPRMFPLDIRVSDPFTEIPADMLLFHICIPFAVEHFRPRATIKSVLFHWFSTVGWALGLSEFLLPGAEEANGVGGNNEEERGVGGQERGDNFDGNHPRGEHGDGAGNRHQIGTASGMDAEDEASDNEGEHDTDEYRFASRMVLLLLGAWLTLLAFNSAMVLLPISIGRIIITSFSRLPITRGAKCNDLYAFNIGCYVLWATAAAIQYVVDYLRTHDIRVFLRQVVKWSSIVAKSFVLLSLWVVVIPVLIGLLFELLVVVPLRVPIDESPVFLLYQDWALGLVFLKIWTRLVTFGQIVPLVDDSWRVKFEQVRTDGFSHLRGWWVFTAIVGPVLIQLLTALCVPYVFGRGVFPLFGCSMKVNSAVYRYAWLGCLLLGIVWYGGQRLHRWVLDLHDAIRDDRYLVGRRLHNYGEQKKAAADPELLRLASSGLAEAEDAAVVQAGEAASQAGEREGSGEELEAAAGCAGGIASDSDRMMDPAVMGAHRMEASASTLKFRGAVSHESTRS</sequence>
<evidence type="ECO:0000313" key="18">
    <source>
        <dbReference type="EMBL" id="PNR39205.1"/>
    </source>
</evidence>
<feature type="region of interest" description="Disordered" evidence="14">
    <location>
        <begin position="1"/>
        <end position="66"/>
    </location>
</feature>
<name>A0A2K1JCE8_PHYPA</name>
<dbReference type="FunFam" id="3.30.40.10:FF:000288">
    <property type="entry name" value="Probable E3 ubiquitin ligase SUD1"/>
    <property type="match status" value="1"/>
</dbReference>
<evidence type="ECO:0000256" key="9">
    <source>
        <dbReference type="ARBA" id="ARBA00022786"/>
    </source>
</evidence>
<evidence type="ECO:0000256" key="8">
    <source>
        <dbReference type="ARBA" id="ARBA00022771"/>
    </source>
</evidence>
<dbReference type="Pfam" id="PF23113">
    <property type="entry name" value="MARCHF6_C"/>
    <property type="match status" value="1"/>
</dbReference>
<feature type="transmembrane region" description="Helical" evidence="15">
    <location>
        <begin position="651"/>
        <end position="674"/>
    </location>
</feature>
<evidence type="ECO:0000256" key="13">
    <source>
        <dbReference type="PROSITE-ProRule" id="PRU00175"/>
    </source>
</evidence>
<feature type="transmembrane region" description="Helical" evidence="15">
    <location>
        <begin position="818"/>
        <end position="845"/>
    </location>
</feature>
<dbReference type="Gene3D" id="3.30.40.10">
    <property type="entry name" value="Zinc/RING finger domain, C3HC4 (zinc finger)"/>
    <property type="match status" value="1"/>
</dbReference>
<dbReference type="Pfam" id="PF12906">
    <property type="entry name" value="RINGv"/>
    <property type="match status" value="1"/>
</dbReference>
<feature type="transmembrane region" description="Helical" evidence="15">
    <location>
        <begin position="593"/>
        <end position="613"/>
    </location>
</feature>
<evidence type="ECO:0000256" key="10">
    <source>
        <dbReference type="ARBA" id="ARBA00022833"/>
    </source>
</evidence>
<evidence type="ECO:0000256" key="14">
    <source>
        <dbReference type="SAM" id="MobiDB-lite"/>
    </source>
</evidence>
<comment type="catalytic activity">
    <reaction evidence="1">
        <text>S-ubiquitinyl-[E2 ubiquitin-conjugating enzyme]-L-cysteine + [acceptor protein]-L-lysine = [E2 ubiquitin-conjugating enzyme]-L-cysteine + N(6)-ubiquitinyl-[acceptor protein]-L-lysine.</text>
        <dbReference type="EC" id="2.3.2.27"/>
    </reaction>
</comment>
<keyword evidence="7" id="KW-0479">Metal-binding</keyword>
<keyword evidence="11 15" id="KW-1133">Transmembrane helix</keyword>
<keyword evidence="10" id="KW-0862">Zinc</keyword>
<reference evidence="19" key="3">
    <citation type="submission" date="2020-12" db="UniProtKB">
        <authorList>
            <consortium name="EnsemblPlants"/>
        </authorList>
    </citation>
    <scope>IDENTIFICATION</scope>
</reference>
<feature type="transmembrane region" description="Helical" evidence="15">
    <location>
        <begin position="149"/>
        <end position="172"/>
    </location>
</feature>
<keyword evidence="9" id="KW-0833">Ubl conjugation pathway</keyword>
<dbReference type="InterPro" id="IPR001841">
    <property type="entry name" value="Znf_RING"/>
</dbReference>
<feature type="transmembrane region" description="Helical" evidence="15">
    <location>
        <begin position="997"/>
        <end position="1022"/>
    </location>
</feature>
<dbReference type="OrthoDB" id="1108038at2759"/>
<evidence type="ECO:0000256" key="4">
    <source>
        <dbReference type="ARBA" id="ARBA00012483"/>
    </source>
</evidence>
<evidence type="ECO:0000259" key="16">
    <source>
        <dbReference type="PROSITE" id="PS50089"/>
    </source>
</evidence>
<evidence type="ECO:0000256" key="11">
    <source>
        <dbReference type="ARBA" id="ARBA00022989"/>
    </source>
</evidence>
<evidence type="ECO:0000256" key="3">
    <source>
        <dbReference type="ARBA" id="ARBA00004906"/>
    </source>
</evidence>
<dbReference type="CDD" id="cd16702">
    <property type="entry name" value="RING_CH-C4HC3_MARCH6"/>
    <property type="match status" value="1"/>
</dbReference>
<gene>
    <name evidence="19" type="primary">LOC112292389</name>
    <name evidence="18" type="ORF">PHYPA_019483</name>
</gene>
<dbReference type="SUPFAM" id="SSF57850">
    <property type="entry name" value="RING/U-box"/>
    <property type="match status" value="1"/>
</dbReference>
<dbReference type="STRING" id="3218.A0A2K1JCE8"/>
<dbReference type="InterPro" id="IPR013083">
    <property type="entry name" value="Znf_RING/FYVE/PHD"/>
</dbReference>
<dbReference type="EnsemblPlants" id="Pp3c15_7960V3.4">
    <property type="protein sequence ID" value="Pp3c15_7960V3.4"/>
    <property type="gene ID" value="Pp3c15_7960"/>
</dbReference>
<evidence type="ECO:0000313" key="19">
    <source>
        <dbReference type="EnsemblPlants" id="Pp3c15_7960V3.1"/>
    </source>
</evidence>
<feature type="transmembrane region" description="Helical" evidence="15">
    <location>
        <begin position="865"/>
        <end position="885"/>
    </location>
</feature>
<dbReference type="GO" id="GO:0061630">
    <property type="term" value="F:ubiquitin protein ligase activity"/>
    <property type="evidence" value="ECO:0007669"/>
    <property type="project" value="UniProtKB-EC"/>
</dbReference>
<feature type="transmembrane region" description="Helical" evidence="15">
    <location>
        <begin position="365"/>
        <end position="387"/>
    </location>
</feature>
<evidence type="ECO:0000256" key="15">
    <source>
        <dbReference type="SAM" id="Phobius"/>
    </source>
</evidence>
<keyword evidence="20" id="KW-1185">Reference proteome</keyword>
<evidence type="ECO:0000256" key="2">
    <source>
        <dbReference type="ARBA" id="ARBA00004141"/>
    </source>
</evidence>
<feature type="region of interest" description="Disordered" evidence="14">
    <location>
        <begin position="746"/>
        <end position="806"/>
    </location>
</feature>